<protein>
    <recommendedName>
        <fullName evidence="3">General stress protein 17M-like domain-containing protein</fullName>
    </recommendedName>
</protein>
<organism evidence="1 2">
    <name type="scientific">Tumebacillus lipolyticus</name>
    <dbReference type="NCBI Taxonomy" id="1280370"/>
    <lineage>
        <taxon>Bacteria</taxon>
        <taxon>Bacillati</taxon>
        <taxon>Bacillota</taxon>
        <taxon>Bacilli</taxon>
        <taxon>Bacillales</taxon>
        <taxon>Alicyclobacillaceae</taxon>
        <taxon>Tumebacillus</taxon>
    </lineage>
</organism>
<keyword evidence="2" id="KW-1185">Reference proteome</keyword>
<sequence length="126" mass="13332">MANTQSILAYFNSPDQAEKAKQGMLEQLDLTDETCQIDRISAQPGDATEQVINPINASFSSHATLIENLSPTENSSGILLGSDPAVSGMSDGTGMLSGRDTLLTVVCPADKLDRALQIIEQNGGQH</sequence>
<accession>A0ABW4ZZF3</accession>
<evidence type="ECO:0008006" key="3">
    <source>
        <dbReference type="Google" id="ProtNLM"/>
    </source>
</evidence>
<proteinExistence type="predicted"/>
<dbReference type="RefSeq" id="WP_386046609.1">
    <property type="nucleotide sequence ID" value="NZ_JBHUIO010000005.1"/>
</dbReference>
<gene>
    <name evidence="1" type="ORF">ACFSOY_11215</name>
</gene>
<name>A0ABW4ZZF3_9BACL</name>
<dbReference type="EMBL" id="JBHUIO010000005">
    <property type="protein sequence ID" value="MFD2170570.1"/>
    <property type="molecule type" value="Genomic_DNA"/>
</dbReference>
<dbReference type="Proteomes" id="UP001597343">
    <property type="component" value="Unassembled WGS sequence"/>
</dbReference>
<comment type="caution">
    <text evidence="1">The sequence shown here is derived from an EMBL/GenBank/DDBJ whole genome shotgun (WGS) entry which is preliminary data.</text>
</comment>
<evidence type="ECO:0000313" key="1">
    <source>
        <dbReference type="EMBL" id="MFD2170570.1"/>
    </source>
</evidence>
<evidence type="ECO:0000313" key="2">
    <source>
        <dbReference type="Proteomes" id="UP001597343"/>
    </source>
</evidence>
<reference evidence="2" key="1">
    <citation type="journal article" date="2019" name="Int. J. Syst. Evol. Microbiol.">
        <title>The Global Catalogue of Microorganisms (GCM) 10K type strain sequencing project: providing services to taxonomists for standard genome sequencing and annotation.</title>
        <authorList>
            <consortium name="The Broad Institute Genomics Platform"/>
            <consortium name="The Broad Institute Genome Sequencing Center for Infectious Disease"/>
            <person name="Wu L."/>
            <person name="Ma J."/>
        </authorList>
    </citation>
    <scope>NUCLEOTIDE SEQUENCE [LARGE SCALE GENOMIC DNA]</scope>
    <source>
        <strain evidence="2">CGMCC 1.13574</strain>
    </source>
</reference>